<proteinExistence type="predicted"/>
<reference evidence="1 2" key="1">
    <citation type="submission" date="2018-04" db="EMBL/GenBank/DDBJ databases">
        <title>Genomic sequence of a freshwater isolate of Shewanella morhuae.</title>
        <authorList>
            <person name="Castillo D.E."/>
            <person name="Gram L."/>
        </authorList>
    </citation>
    <scope>NUCLEOTIDE SEQUENCE [LARGE SCALE GENOMIC DNA]</scope>
    <source>
        <strain evidence="1 2">CW7</strain>
    </source>
</reference>
<dbReference type="Proteomes" id="UP000240506">
    <property type="component" value="Unassembled WGS sequence"/>
</dbReference>
<name>A0ABX5HRV0_9GAMM</name>
<accession>A0ABX5HRV0</accession>
<dbReference type="EMBL" id="PYSG01000002">
    <property type="protein sequence ID" value="PTA49600.1"/>
    <property type="molecule type" value="Genomic_DNA"/>
</dbReference>
<gene>
    <name evidence="1" type="ORF">C9I43_03175</name>
</gene>
<sequence>MTTRFILRLRLSTEHHYMPCLKRVELPLNEQIVNTIGITSLLLKRLSYMGCFVLILPLRLALNKFMLSESPKITYLRLNLNDIVYHLS</sequence>
<organism evidence="1 2">
    <name type="scientific">Shewanella morhuae</name>
    <dbReference type="NCBI Taxonomy" id="365591"/>
    <lineage>
        <taxon>Bacteria</taxon>
        <taxon>Pseudomonadati</taxon>
        <taxon>Pseudomonadota</taxon>
        <taxon>Gammaproteobacteria</taxon>
        <taxon>Alteromonadales</taxon>
        <taxon>Shewanellaceae</taxon>
        <taxon>Shewanella</taxon>
    </lineage>
</organism>
<protein>
    <submittedName>
        <fullName evidence="1">Uncharacterized protein</fullName>
    </submittedName>
</protein>
<keyword evidence="2" id="KW-1185">Reference proteome</keyword>
<evidence type="ECO:0000313" key="1">
    <source>
        <dbReference type="EMBL" id="PTA49600.1"/>
    </source>
</evidence>
<evidence type="ECO:0000313" key="2">
    <source>
        <dbReference type="Proteomes" id="UP000240506"/>
    </source>
</evidence>
<comment type="caution">
    <text evidence="1">The sequence shown here is derived from an EMBL/GenBank/DDBJ whole genome shotgun (WGS) entry which is preliminary data.</text>
</comment>